<evidence type="ECO:0000313" key="7">
    <source>
        <dbReference type="Proteomes" id="UP000241421"/>
    </source>
</evidence>
<comment type="pathway">
    <text evidence="4">Amine and polyamine degradation; putrescine degradation; 4-aminobutanoate from putrescine: step 4/4.</text>
</comment>
<dbReference type="EMBL" id="PXWF02000332">
    <property type="protein sequence ID" value="PWF39890.1"/>
    <property type="molecule type" value="Genomic_DNA"/>
</dbReference>
<reference evidence="6 7" key="1">
    <citation type="submission" date="2018-04" db="EMBL/GenBank/DDBJ databases">
        <title>Massilia violaceinigra sp. nov., a novel purple-pigmented bacterium isolated from Tianshan glacier, Xinjiang, China.</title>
        <authorList>
            <person name="Wang H."/>
        </authorList>
    </citation>
    <scope>NUCLEOTIDE SEQUENCE [LARGE SCALE GENOMIC DNA]</scope>
    <source>
        <strain evidence="6 7">B448-2</strain>
    </source>
</reference>
<dbReference type="GO" id="GO:0006598">
    <property type="term" value="P:polyamine catabolic process"/>
    <property type="evidence" value="ECO:0007669"/>
    <property type="project" value="TreeGrafter"/>
</dbReference>
<protein>
    <recommendedName>
        <fullName evidence="5">gamma-glutamyl-gamma-aminobutyrate hydrolase</fullName>
        <ecNumber evidence="5">3.5.1.94</ecNumber>
    </recommendedName>
</protein>
<dbReference type="FunFam" id="3.40.50.880:FF:000030">
    <property type="entry name" value="Gamma-glutamyl-gamma-aminobutyrate hydrolase PuuD"/>
    <property type="match status" value="1"/>
</dbReference>
<keyword evidence="6" id="KW-0378">Hydrolase</keyword>
<gene>
    <name evidence="6" type="ORF">C7C56_026505</name>
</gene>
<keyword evidence="7" id="KW-1185">Reference proteome</keyword>
<dbReference type="EC" id="3.5.1.94" evidence="5"/>
<dbReference type="InterPro" id="IPR029062">
    <property type="entry name" value="Class_I_gatase-like"/>
</dbReference>
<comment type="catalytic activity">
    <reaction evidence="2">
        <text>4-(gamma-L-glutamylamino)butanoate + H2O = 4-aminobutanoate + L-glutamate</text>
        <dbReference type="Rhea" id="RHEA:19737"/>
        <dbReference type="ChEBI" id="CHEBI:15377"/>
        <dbReference type="ChEBI" id="CHEBI:29985"/>
        <dbReference type="ChEBI" id="CHEBI:58800"/>
        <dbReference type="ChEBI" id="CHEBI:59888"/>
        <dbReference type="EC" id="3.5.1.94"/>
    </reaction>
</comment>
<accession>A0A2U2HAV4</accession>
<evidence type="ECO:0000256" key="3">
    <source>
        <dbReference type="ARBA" id="ARBA00055068"/>
    </source>
</evidence>
<dbReference type="InterPro" id="IPR044668">
    <property type="entry name" value="PuuD-like"/>
</dbReference>
<dbReference type="SUPFAM" id="SSF52317">
    <property type="entry name" value="Class I glutamine amidotransferase-like"/>
    <property type="match status" value="1"/>
</dbReference>
<dbReference type="AlphaFoldDB" id="A0A2U2HAV4"/>
<name>A0A2U2HAV4_9BURK</name>
<dbReference type="Pfam" id="PF07722">
    <property type="entry name" value="Peptidase_C26"/>
    <property type="match status" value="1"/>
</dbReference>
<evidence type="ECO:0000256" key="4">
    <source>
        <dbReference type="ARBA" id="ARBA00060634"/>
    </source>
</evidence>
<dbReference type="OrthoDB" id="9813383at2"/>
<evidence type="ECO:0000256" key="5">
    <source>
        <dbReference type="ARBA" id="ARBA00066788"/>
    </source>
</evidence>
<dbReference type="PANTHER" id="PTHR43235">
    <property type="entry name" value="GLUTAMINE AMIDOTRANSFERASE PB2B2.05-RELATED"/>
    <property type="match status" value="1"/>
</dbReference>
<proteinExistence type="inferred from homology"/>
<dbReference type="CDD" id="cd01745">
    <property type="entry name" value="GATase1_2"/>
    <property type="match status" value="1"/>
</dbReference>
<dbReference type="GO" id="GO:0005829">
    <property type="term" value="C:cytosol"/>
    <property type="evidence" value="ECO:0007669"/>
    <property type="project" value="TreeGrafter"/>
</dbReference>
<organism evidence="6 7">
    <name type="scientific">Massilia glaciei</name>
    <dbReference type="NCBI Taxonomy" id="1524097"/>
    <lineage>
        <taxon>Bacteria</taxon>
        <taxon>Pseudomonadati</taxon>
        <taxon>Pseudomonadota</taxon>
        <taxon>Betaproteobacteria</taxon>
        <taxon>Burkholderiales</taxon>
        <taxon>Oxalobacteraceae</taxon>
        <taxon>Telluria group</taxon>
        <taxon>Massilia</taxon>
    </lineage>
</organism>
<evidence type="ECO:0000256" key="2">
    <source>
        <dbReference type="ARBA" id="ARBA00052718"/>
    </source>
</evidence>
<evidence type="ECO:0000256" key="1">
    <source>
        <dbReference type="ARBA" id="ARBA00011083"/>
    </source>
</evidence>
<dbReference type="PROSITE" id="PS51273">
    <property type="entry name" value="GATASE_TYPE_1"/>
    <property type="match status" value="1"/>
</dbReference>
<dbReference type="GO" id="GO:0033969">
    <property type="term" value="F:gamma-glutamyl-gamma-aminobutyrate hydrolase activity"/>
    <property type="evidence" value="ECO:0007669"/>
    <property type="project" value="UniProtKB-EC"/>
</dbReference>
<dbReference type="Gene3D" id="3.40.50.880">
    <property type="match status" value="1"/>
</dbReference>
<dbReference type="InterPro" id="IPR011697">
    <property type="entry name" value="Peptidase_C26"/>
</dbReference>
<comment type="similarity">
    <text evidence="1">Belongs to the peptidase C26 family.</text>
</comment>
<dbReference type="Proteomes" id="UP000241421">
    <property type="component" value="Unassembled WGS sequence"/>
</dbReference>
<comment type="function">
    <text evidence="3">Involved in the breakdown of putrescine via hydrolysis of the gamma-glutamyl linkage of gamma-glutamyl-gamma-aminobutyrate.</text>
</comment>
<dbReference type="RefSeq" id="WP_106760339.1">
    <property type="nucleotide sequence ID" value="NZ_PXWF02000332.1"/>
</dbReference>
<comment type="caution">
    <text evidence="6">The sequence shown here is derived from an EMBL/GenBank/DDBJ whole genome shotgun (WGS) entry which is preliminary data.</text>
</comment>
<sequence>MSTPIVIVPACTAQEAKHPYHFAQMKYVDAVVRGAGCLPLVLPAIGAEIDLETLLGTVHGVLLTGSPSNVHASHYGEQVRDAAQPQDLPRDATTLPLIRAAYQRGIPMLGICLGFQEVNVALGGTLHQAVHEVDGMTDHRETKGLPAEQQYAPVHQVSLAPSGCMAAILGSADPIRVNSLHTQGVARLAPGLAVEAHADDGLVEAYSAPGASGFLLALQWHPEWRMAANPVSMKLFGAFGNACRDYQRRSRAASPV</sequence>
<evidence type="ECO:0000313" key="6">
    <source>
        <dbReference type="EMBL" id="PWF39890.1"/>
    </source>
</evidence>
<dbReference type="PANTHER" id="PTHR43235:SF1">
    <property type="entry name" value="GLUTAMINE AMIDOTRANSFERASE PB2B2.05-RELATED"/>
    <property type="match status" value="1"/>
</dbReference>